<protein>
    <submittedName>
        <fullName evidence="1">Uncharacterized protein</fullName>
    </submittedName>
</protein>
<keyword evidence="2" id="KW-1185">Reference proteome</keyword>
<reference evidence="1" key="1">
    <citation type="submission" date="2022-04" db="EMBL/GenBank/DDBJ databases">
        <title>Carnegiea gigantea Genome sequencing and assembly v2.</title>
        <authorList>
            <person name="Copetti D."/>
            <person name="Sanderson M.J."/>
            <person name="Burquez A."/>
            <person name="Wojciechowski M.F."/>
        </authorList>
    </citation>
    <scope>NUCLEOTIDE SEQUENCE</scope>
    <source>
        <strain evidence="1">SGP5-SGP5p</strain>
        <tissue evidence="1">Aerial part</tissue>
    </source>
</reference>
<organism evidence="1 2">
    <name type="scientific">Carnegiea gigantea</name>
    <dbReference type="NCBI Taxonomy" id="171969"/>
    <lineage>
        <taxon>Eukaryota</taxon>
        <taxon>Viridiplantae</taxon>
        <taxon>Streptophyta</taxon>
        <taxon>Embryophyta</taxon>
        <taxon>Tracheophyta</taxon>
        <taxon>Spermatophyta</taxon>
        <taxon>Magnoliopsida</taxon>
        <taxon>eudicotyledons</taxon>
        <taxon>Gunneridae</taxon>
        <taxon>Pentapetalae</taxon>
        <taxon>Caryophyllales</taxon>
        <taxon>Cactineae</taxon>
        <taxon>Cactaceae</taxon>
        <taxon>Cactoideae</taxon>
        <taxon>Echinocereeae</taxon>
        <taxon>Carnegiea</taxon>
    </lineage>
</organism>
<evidence type="ECO:0000313" key="1">
    <source>
        <dbReference type="EMBL" id="KAJ8431615.1"/>
    </source>
</evidence>
<name>A0A9Q1JV33_9CARY</name>
<sequence length="183" mass="21173">MKAHVDKPKPTRGFRYEHTPWYTPLYLQNENHQCPQGEHNALQDGDARRIIERNQALKKVHNIIVASWSVMASYAYKSKDAGWYEGEEESSRPHYSKKSHLTGHVCWMKPDGNSTALWYSSHLQMAVGGGHSNKYYMYHEDYSQTTSECHEMEKALNNKQAIYPLRSKRLLVLVEEKGSSQTV</sequence>
<comment type="caution">
    <text evidence="1">The sequence shown here is derived from an EMBL/GenBank/DDBJ whole genome shotgun (WGS) entry which is preliminary data.</text>
</comment>
<dbReference type="Proteomes" id="UP001153076">
    <property type="component" value="Unassembled WGS sequence"/>
</dbReference>
<dbReference type="AlphaFoldDB" id="A0A9Q1JV33"/>
<accession>A0A9Q1JV33</accession>
<dbReference type="EMBL" id="JAKOGI010000679">
    <property type="protein sequence ID" value="KAJ8431615.1"/>
    <property type="molecule type" value="Genomic_DNA"/>
</dbReference>
<proteinExistence type="predicted"/>
<gene>
    <name evidence="1" type="ORF">Cgig2_001092</name>
</gene>
<evidence type="ECO:0000313" key="2">
    <source>
        <dbReference type="Proteomes" id="UP001153076"/>
    </source>
</evidence>